<comment type="subcellular location">
    <subcellularLocation>
        <location evidence="1">Nucleus</location>
        <location evidence="1">Nucleolus</location>
    </subcellularLocation>
</comment>
<evidence type="ECO:0000256" key="5">
    <source>
        <dbReference type="ARBA" id="ARBA00023242"/>
    </source>
</evidence>
<dbReference type="EMBL" id="JNBR01001675">
    <property type="protein sequence ID" value="OQR85453.1"/>
    <property type="molecule type" value="Genomic_DNA"/>
</dbReference>
<dbReference type="InterPro" id="IPR011990">
    <property type="entry name" value="TPR-like_helical_dom_sf"/>
</dbReference>
<dbReference type="Pfam" id="PF08640">
    <property type="entry name" value="U3_assoc_6"/>
    <property type="match status" value="1"/>
</dbReference>
<evidence type="ECO:0000256" key="2">
    <source>
        <dbReference type="ARBA" id="ARBA00010734"/>
    </source>
</evidence>
<dbReference type="SMART" id="SM00386">
    <property type="entry name" value="HAT"/>
    <property type="match status" value="5"/>
</dbReference>
<organism evidence="7 8">
    <name type="scientific">Achlya hypogyna</name>
    <name type="common">Oomycete</name>
    <name type="synonym">Protoachlya hypogyna</name>
    <dbReference type="NCBI Taxonomy" id="1202772"/>
    <lineage>
        <taxon>Eukaryota</taxon>
        <taxon>Sar</taxon>
        <taxon>Stramenopiles</taxon>
        <taxon>Oomycota</taxon>
        <taxon>Saprolegniomycetes</taxon>
        <taxon>Saprolegniales</taxon>
        <taxon>Achlyaceae</taxon>
        <taxon>Achlya</taxon>
    </lineage>
</organism>
<dbReference type="GO" id="GO:0032040">
    <property type="term" value="C:small-subunit processome"/>
    <property type="evidence" value="ECO:0007669"/>
    <property type="project" value="TreeGrafter"/>
</dbReference>
<comment type="similarity">
    <text evidence="2">Belongs to the UTP6 family.</text>
</comment>
<evidence type="ECO:0000313" key="8">
    <source>
        <dbReference type="Proteomes" id="UP000243579"/>
    </source>
</evidence>
<dbReference type="PROSITE" id="PS01179">
    <property type="entry name" value="PID"/>
    <property type="match status" value="1"/>
</dbReference>
<proteinExistence type="inferred from homology"/>
<name>A0A1V9YI95_ACHHY</name>
<keyword evidence="8" id="KW-1185">Reference proteome</keyword>
<dbReference type="GO" id="GO:0030515">
    <property type="term" value="F:snoRNA binding"/>
    <property type="evidence" value="ECO:0007669"/>
    <property type="project" value="InterPro"/>
</dbReference>
<dbReference type="Pfam" id="PF24892">
    <property type="entry name" value="UTP6_C"/>
    <property type="match status" value="1"/>
</dbReference>
<dbReference type="OrthoDB" id="28112at2759"/>
<dbReference type="Gene3D" id="1.25.40.10">
    <property type="entry name" value="Tetratricopeptide repeat domain"/>
    <property type="match status" value="2"/>
</dbReference>
<dbReference type="InterPro" id="IPR003107">
    <property type="entry name" value="HAT"/>
</dbReference>
<accession>A0A1V9YI95</accession>
<comment type="caution">
    <text evidence="7">The sequence shown here is derived from an EMBL/GenBank/DDBJ whole genome shotgun (WGS) entry which is preliminary data.</text>
</comment>
<dbReference type="STRING" id="1202772.A0A1V9YI95"/>
<dbReference type="AlphaFoldDB" id="A0A1V9YI95"/>
<sequence>MADQVNYKMEKMIPELEELQALQIFTKDEIRQIVQKRRDFEYTMKRQPLRKVDCLRYIEYEINLDALRRQRKKRMGLKKTTLSDHAPVTRIHNIFERALMKHKGDMDLWLQHIAYCKSTGSRKLIALQMHPRNEAIWIEAASWEFTASLNMDSARVLMQRSIRINPHSQRLWIEYFRLEFLYVQKLRARREVLGIDAPAEAPKELSLEIEPLAEEAEAPEPQLSLQEQSRQEILNGAIPKIVFANAVQAIPGDAAFRLQFLAICHLFPASYSKAVADTVLASALEAFPTDAAVQSAFCQQPAFDLERDVDTVRAEALERFAVALKALPTDAMRQELLAWCAKELTRLSASNWFFERTRALFEAHGPSSWQLYAALVDFTLRTQELPAAVAVAAKATEAFPQEAHLWLLRAQLVMRAACVVEPAQTTKRAKTATAPTKFQAAVQVVEDGLRQVPSAKLLWERYLQLHLSAKAPVAATDAAFQKALAATQNWAVLRQQYVTWLHRAKGLDAVRKAYRSFFLGQLLPNDDTRRWLQTCLDVEAAQPDSKAQQAAVKSLFEKLVDLYGAADEDVWIAYITYYRERGLHKESNDVHWRATRAFPDSVALATLQTPQ</sequence>
<gene>
    <name evidence="7" type="ORF">ACHHYP_11795</name>
</gene>
<dbReference type="InterPro" id="IPR056907">
    <property type="entry name" value="UTP6_C"/>
</dbReference>
<dbReference type="SUPFAM" id="SSF48452">
    <property type="entry name" value="TPR-like"/>
    <property type="match status" value="1"/>
</dbReference>
<dbReference type="Proteomes" id="UP000243579">
    <property type="component" value="Unassembled WGS sequence"/>
</dbReference>
<feature type="domain" description="PID" evidence="6">
    <location>
        <begin position="225"/>
        <end position="287"/>
    </location>
</feature>
<dbReference type="InterPro" id="IPR055347">
    <property type="entry name" value="UTP6_N"/>
</dbReference>
<keyword evidence="3" id="KW-0698">rRNA processing</keyword>
<evidence type="ECO:0000256" key="1">
    <source>
        <dbReference type="ARBA" id="ARBA00004604"/>
    </source>
</evidence>
<dbReference type="GO" id="GO:0000462">
    <property type="term" value="P:maturation of SSU-rRNA from tricistronic rRNA transcript (SSU-rRNA, 5.8S rRNA, LSU-rRNA)"/>
    <property type="evidence" value="ECO:0007669"/>
    <property type="project" value="InterPro"/>
</dbReference>
<keyword evidence="5" id="KW-0539">Nucleus</keyword>
<evidence type="ECO:0000256" key="4">
    <source>
        <dbReference type="ARBA" id="ARBA00022737"/>
    </source>
</evidence>
<reference evidence="7 8" key="1">
    <citation type="journal article" date="2014" name="Genome Biol. Evol.">
        <title>The secreted proteins of Achlya hypogyna and Thraustotheca clavata identify the ancestral oomycete secretome and reveal gene acquisitions by horizontal gene transfer.</title>
        <authorList>
            <person name="Misner I."/>
            <person name="Blouin N."/>
            <person name="Leonard G."/>
            <person name="Richards T.A."/>
            <person name="Lane C.E."/>
        </authorList>
    </citation>
    <scope>NUCLEOTIDE SEQUENCE [LARGE SCALE GENOMIC DNA]</scope>
    <source>
        <strain evidence="7 8">ATCC 48635</strain>
    </source>
</reference>
<dbReference type="InterPro" id="IPR013949">
    <property type="entry name" value="Utp6"/>
</dbReference>
<dbReference type="PANTHER" id="PTHR23271">
    <property type="entry name" value="HEPATOCELLULAR CARCINOMA-ASSOCIATED ANTIGEN 66"/>
    <property type="match status" value="1"/>
</dbReference>
<evidence type="ECO:0000256" key="3">
    <source>
        <dbReference type="ARBA" id="ARBA00022552"/>
    </source>
</evidence>
<keyword evidence="4" id="KW-0677">Repeat</keyword>
<dbReference type="InterPro" id="IPR006020">
    <property type="entry name" value="PTB/PI_dom"/>
</dbReference>
<evidence type="ECO:0000259" key="6">
    <source>
        <dbReference type="PROSITE" id="PS01179"/>
    </source>
</evidence>
<dbReference type="GO" id="GO:0034388">
    <property type="term" value="C:Pwp2p-containing subcomplex of 90S preribosome"/>
    <property type="evidence" value="ECO:0007669"/>
    <property type="project" value="TreeGrafter"/>
</dbReference>
<protein>
    <submittedName>
        <fullName evidence="7">U3 small nucleolar RNA-associated protein 6</fullName>
    </submittedName>
</protein>
<dbReference type="PANTHER" id="PTHR23271:SF1">
    <property type="entry name" value="U3 SMALL NUCLEOLAR RNA-ASSOCIATED PROTEIN 6 HOMOLOG"/>
    <property type="match status" value="1"/>
</dbReference>
<evidence type="ECO:0000313" key="7">
    <source>
        <dbReference type="EMBL" id="OQR85453.1"/>
    </source>
</evidence>